<dbReference type="Proteomes" id="UP001651158">
    <property type="component" value="Unassembled WGS sequence"/>
</dbReference>
<keyword evidence="3" id="KW-0479">Metal-binding</keyword>
<sequence>MLNSTRVFSCVTEEDMAKSVEGDVPPKPEQKFEYLDHTADVQLHAWGADLKEAFEQVAMAMFGYMTTNYDSIEMTKSLEVEASGTDMKSLLFQFLDEWLFAFCADEFFFPRVVKITEFDRDTFHIKSVGWGEPFDLKKHPQGTEVKAITYSNMQIHDNDGHHERPFIASPEMMSLTVCFWNSTLLNLNPRDKETKNVLNAKPKNSLYCDAAARNRYIPLSKRFLFRELIFDANVVSPSLKECFEDVAVLLDEKVADLHRLRSEELMLLFQPLMDAKVPPPSSTDAIMKERSYMLGRKERLDSEYWFLRKLEDIAPPGGFSEVHQEALQSACIPRPSRSAQVKTYVDPADYEVLRVWTRGLHPACMYPLNRSLKRRPLEAMTVYTASDSKISDSEICQNSRITSLRRWGKRLFSSLEPKAMPLVPAGHLCFNYVLLAYRLKGDNALRLHMLKHVPVSPTAGGNAFAEGVVDMLPSHRFVGLSQGARGLVVAAGAVAVVGLGLLTPLSFLLNGIGSATSEAVLAWCLCAATTAGGVTAIVGLRYWRACAEWSERLRKLSLVCESSSGGFALAHFLGLAQAELFKSALLVYALLLQPSECKIPLKRSQLEIRAESWVANRLSPQGHINLPASTEACVSFLHRFHRRSGSSNTIEEAFTGGSGPSFDLQFDAGPALTLLRHLNLVKGSDEEGLEVTTMRSLGTDSGGRKKRLPAFLSPECQEDDLGFPQILIRQ</sequence>
<gene>
    <name evidence="7" type="ORF">TcWFU_005262</name>
</gene>
<keyword evidence="4" id="KW-0106">Calcium</keyword>
<reference evidence="7 8" key="1">
    <citation type="journal article" date="2022" name="Front. Cell. Infect. Microbiol.">
        <title>The Genomes of Two Strains of Taenia crassiceps the Animal Model for the Study of Human Cysticercosis.</title>
        <authorList>
            <person name="Bobes R.J."/>
            <person name="Estrada K."/>
            <person name="Rios-Valencia D.G."/>
            <person name="Calderon-Gallegos A."/>
            <person name="de la Torre P."/>
            <person name="Carrero J.C."/>
            <person name="Sanchez-Flores A."/>
            <person name="Laclette J.P."/>
        </authorList>
    </citation>
    <scope>NUCLEOTIDE SEQUENCE [LARGE SCALE GENOMIC DNA]</scope>
    <source>
        <strain evidence="7">WFUcys</strain>
    </source>
</reference>
<name>A0ABR4QBI7_9CEST</name>
<evidence type="ECO:0000256" key="3">
    <source>
        <dbReference type="ARBA" id="ARBA00022723"/>
    </source>
</evidence>
<evidence type="ECO:0000313" key="7">
    <source>
        <dbReference type="EMBL" id="KAL5106839.1"/>
    </source>
</evidence>
<evidence type="ECO:0000259" key="6">
    <source>
        <dbReference type="Pfam" id="PF01951"/>
    </source>
</evidence>
<dbReference type="Pfam" id="PF01951">
    <property type="entry name" value="Archease"/>
    <property type="match status" value="1"/>
</dbReference>
<feature type="domain" description="Archease" evidence="6">
    <location>
        <begin position="32"/>
        <end position="163"/>
    </location>
</feature>
<keyword evidence="8" id="KW-1185">Reference proteome</keyword>
<feature type="transmembrane region" description="Helical" evidence="5">
    <location>
        <begin position="486"/>
        <end position="508"/>
    </location>
</feature>
<proteinExistence type="inferred from homology"/>
<evidence type="ECO:0000256" key="2">
    <source>
        <dbReference type="ARBA" id="ARBA00022694"/>
    </source>
</evidence>
<dbReference type="EMBL" id="JAKROA010000005">
    <property type="protein sequence ID" value="KAL5106839.1"/>
    <property type="molecule type" value="Genomic_DNA"/>
</dbReference>
<evidence type="ECO:0000256" key="1">
    <source>
        <dbReference type="ARBA" id="ARBA00007963"/>
    </source>
</evidence>
<accession>A0ABR4QBI7</accession>
<organism evidence="7 8">
    <name type="scientific">Taenia crassiceps</name>
    <dbReference type="NCBI Taxonomy" id="6207"/>
    <lineage>
        <taxon>Eukaryota</taxon>
        <taxon>Metazoa</taxon>
        <taxon>Spiralia</taxon>
        <taxon>Lophotrochozoa</taxon>
        <taxon>Platyhelminthes</taxon>
        <taxon>Cestoda</taxon>
        <taxon>Eucestoda</taxon>
        <taxon>Cyclophyllidea</taxon>
        <taxon>Taeniidae</taxon>
        <taxon>Taenia</taxon>
    </lineage>
</organism>
<protein>
    <submittedName>
        <fullName evidence="7">Protein archease</fullName>
    </submittedName>
</protein>
<evidence type="ECO:0000313" key="8">
    <source>
        <dbReference type="Proteomes" id="UP001651158"/>
    </source>
</evidence>
<dbReference type="InterPro" id="IPR002804">
    <property type="entry name" value="Archease"/>
</dbReference>
<dbReference type="InterPro" id="IPR036820">
    <property type="entry name" value="Archease_dom_sf"/>
</dbReference>
<evidence type="ECO:0000256" key="5">
    <source>
        <dbReference type="SAM" id="Phobius"/>
    </source>
</evidence>
<keyword evidence="2" id="KW-0819">tRNA processing</keyword>
<keyword evidence="5" id="KW-1133">Transmembrane helix</keyword>
<keyword evidence="5" id="KW-0472">Membrane</keyword>
<evidence type="ECO:0000256" key="4">
    <source>
        <dbReference type="ARBA" id="ARBA00022837"/>
    </source>
</evidence>
<keyword evidence="5" id="KW-0812">Transmembrane</keyword>
<dbReference type="PANTHER" id="PTHR12682">
    <property type="entry name" value="ARCHEASE"/>
    <property type="match status" value="1"/>
</dbReference>
<dbReference type="InterPro" id="IPR023572">
    <property type="entry name" value="Archease_dom"/>
</dbReference>
<comment type="similarity">
    <text evidence="1">Belongs to the archease family.</text>
</comment>
<dbReference type="PANTHER" id="PTHR12682:SF11">
    <property type="entry name" value="PROTEIN ARCHEASE"/>
    <property type="match status" value="1"/>
</dbReference>
<dbReference type="Gene3D" id="3.55.10.10">
    <property type="entry name" value="Archease domain"/>
    <property type="match status" value="1"/>
</dbReference>
<feature type="transmembrane region" description="Helical" evidence="5">
    <location>
        <begin position="520"/>
        <end position="543"/>
    </location>
</feature>
<dbReference type="SUPFAM" id="SSF69819">
    <property type="entry name" value="MTH1598-like"/>
    <property type="match status" value="1"/>
</dbReference>
<comment type="caution">
    <text evidence="7">The sequence shown here is derived from an EMBL/GenBank/DDBJ whole genome shotgun (WGS) entry which is preliminary data.</text>
</comment>